<proteinExistence type="predicted"/>
<dbReference type="AlphaFoldDB" id="A0A0C9TLZ8"/>
<dbReference type="HOGENOM" id="CLU_009123_4_1_1"/>
<dbReference type="SUPFAM" id="SSF53098">
    <property type="entry name" value="Ribonuclease H-like"/>
    <property type="match status" value="1"/>
</dbReference>
<dbReference type="EMBL" id="KN837252">
    <property type="protein sequence ID" value="KIJ30903.1"/>
    <property type="molecule type" value="Genomic_DNA"/>
</dbReference>
<organism evidence="2 3">
    <name type="scientific">Sphaerobolus stellatus (strain SS14)</name>
    <dbReference type="NCBI Taxonomy" id="990650"/>
    <lineage>
        <taxon>Eukaryota</taxon>
        <taxon>Fungi</taxon>
        <taxon>Dikarya</taxon>
        <taxon>Basidiomycota</taxon>
        <taxon>Agaricomycotina</taxon>
        <taxon>Agaricomycetes</taxon>
        <taxon>Phallomycetidae</taxon>
        <taxon>Geastrales</taxon>
        <taxon>Sphaerobolaceae</taxon>
        <taxon>Sphaerobolus</taxon>
    </lineage>
</organism>
<feature type="domain" description="HAT C-terminal dimerisation" evidence="1">
    <location>
        <begin position="113"/>
        <end position="191"/>
    </location>
</feature>
<gene>
    <name evidence="2" type="ORF">M422DRAFT_103827</name>
</gene>
<sequence length="199" mass="23099">PKFKPVKAAIEAGLKNLNKWYKRTDNSNAYFICLVLDPSSKLAYVEEHWDHEWLERGKIQLETVVNLSKHFYLGKFSYNYSSPKKGSYAQEWMRTAVRGRLLTERSQRKPRQELEDYLTSPLEEKCDDVVRWWGQHQHQYPTLARIARDYLAIQASAVASERTFSSAGITGTDRRSCLLPETFEALQILKSGYKNGFIS</sequence>
<dbReference type="PANTHER" id="PTHR23272">
    <property type="entry name" value="BED FINGER-RELATED"/>
    <property type="match status" value="1"/>
</dbReference>
<dbReference type="InterPro" id="IPR012337">
    <property type="entry name" value="RNaseH-like_sf"/>
</dbReference>
<dbReference type="InterPro" id="IPR008906">
    <property type="entry name" value="HATC_C_dom"/>
</dbReference>
<evidence type="ECO:0000313" key="2">
    <source>
        <dbReference type="EMBL" id="KIJ30903.1"/>
    </source>
</evidence>
<accession>A0A0C9TLZ8</accession>
<reference evidence="2 3" key="1">
    <citation type="submission" date="2014-06" db="EMBL/GenBank/DDBJ databases">
        <title>Evolutionary Origins and Diversification of the Mycorrhizal Mutualists.</title>
        <authorList>
            <consortium name="DOE Joint Genome Institute"/>
            <consortium name="Mycorrhizal Genomics Consortium"/>
            <person name="Kohler A."/>
            <person name="Kuo A."/>
            <person name="Nagy L.G."/>
            <person name="Floudas D."/>
            <person name="Copeland A."/>
            <person name="Barry K.W."/>
            <person name="Cichocki N."/>
            <person name="Veneault-Fourrey C."/>
            <person name="LaButti K."/>
            <person name="Lindquist E.A."/>
            <person name="Lipzen A."/>
            <person name="Lundell T."/>
            <person name="Morin E."/>
            <person name="Murat C."/>
            <person name="Riley R."/>
            <person name="Ohm R."/>
            <person name="Sun H."/>
            <person name="Tunlid A."/>
            <person name="Henrissat B."/>
            <person name="Grigoriev I.V."/>
            <person name="Hibbett D.S."/>
            <person name="Martin F."/>
        </authorList>
    </citation>
    <scope>NUCLEOTIDE SEQUENCE [LARGE SCALE GENOMIC DNA]</scope>
    <source>
        <strain evidence="2 3">SS14</strain>
    </source>
</reference>
<dbReference type="Pfam" id="PF05699">
    <property type="entry name" value="Dimer_Tnp_hAT"/>
    <property type="match status" value="1"/>
</dbReference>
<evidence type="ECO:0000313" key="3">
    <source>
        <dbReference type="Proteomes" id="UP000054279"/>
    </source>
</evidence>
<feature type="non-terminal residue" evidence="2">
    <location>
        <position position="1"/>
    </location>
</feature>
<name>A0A0C9TLZ8_SPHS4</name>
<dbReference type="Proteomes" id="UP000054279">
    <property type="component" value="Unassembled WGS sequence"/>
</dbReference>
<evidence type="ECO:0000259" key="1">
    <source>
        <dbReference type="Pfam" id="PF05699"/>
    </source>
</evidence>
<dbReference type="GO" id="GO:0046983">
    <property type="term" value="F:protein dimerization activity"/>
    <property type="evidence" value="ECO:0007669"/>
    <property type="project" value="InterPro"/>
</dbReference>
<dbReference type="OrthoDB" id="2767002at2759"/>
<feature type="non-terminal residue" evidence="2">
    <location>
        <position position="199"/>
    </location>
</feature>
<protein>
    <recommendedName>
        <fullName evidence="1">HAT C-terminal dimerisation domain-containing protein</fullName>
    </recommendedName>
</protein>
<keyword evidence="3" id="KW-1185">Reference proteome</keyword>